<dbReference type="EMBL" id="WBVQ01000001">
    <property type="protein sequence ID" value="KAB2816905.1"/>
    <property type="molecule type" value="Genomic_DNA"/>
</dbReference>
<reference evidence="2 3" key="1">
    <citation type="submission" date="2019-10" db="EMBL/GenBank/DDBJ databases">
        <title>Genome sequence of Phaeocystidibacter marisrubri JCM30614 (type strain).</title>
        <authorList>
            <person name="Bowman J.P."/>
        </authorList>
    </citation>
    <scope>NUCLEOTIDE SEQUENCE [LARGE SCALE GENOMIC DNA]</scope>
    <source>
        <strain evidence="2 3">JCM 30614</strain>
    </source>
</reference>
<dbReference type="Proteomes" id="UP000484164">
    <property type="component" value="Unassembled WGS sequence"/>
</dbReference>
<name>A0A6L3ZHE6_9FLAO</name>
<dbReference type="PROSITE" id="PS50206">
    <property type="entry name" value="RHODANESE_3"/>
    <property type="match status" value="1"/>
</dbReference>
<sequence>MNEIINDPNATIVDVRTPGEFAGGNVTGSINIPLNEVPHRLDEFKSMSKPLVVCCLSGGRSGQAVEFLKANGVDNIYNGGGWSQVAIHKM</sequence>
<dbReference type="Gene3D" id="3.40.250.10">
    <property type="entry name" value="Rhodanese-like domain"/>
    <property type="match status" value="1"/>
</dbReference>
<dbReference type="InterPro" id="IPR001763">
    <property type="entry name" value="Rhodanese-like_dom"/>
</dbReference>
<dbReference type="RefSeq" id="WP_151691477.1">
    <property type="nucleotide sequence ID" value="NZ_BMGX01000002.1"/>
</dbReference>
<comment type="caution">
    <text evidence="2">The sequence shown here is derived from an EMBL/GenBank/DDBJ whole genome shotgun (WGS) entry which is preliminary data.</text>
</comment>
<dbReference type="AlphaFoldDB" id="A0A6L3ZHE6"/>
<proteinExistence type="predicted"/>
<dbReference type="InterPro" id="IPR050229">
    <property type="entry name" value="GlpE_sulfurtransferase"/>
</dbReference>
<dbReference type="CDD" id="cd00158">
    <property type="entry name" value="RHOD"/>
    <property type="match status" value="1"/>
</dbReference>
<keyword evidence="3" id="KW-1185">Reference proteome</keyword>
<evidence type="ECO:0000313" key="2">
    <source>
        <dbReference type="EMBL" id="KAB2816905.1"/>
    </source>
</evidence>
<evidence type="ECO:0000259" key="1">
    <source>
        <dbReference type="PROSITE" id="PS50206"/>
    </source>
</evidence>
<organism evidence="2 3">
    <name type="scientific">Phaeocystidibacter marisrubri</name>
    <dbReference type="NCBI Taxonomy" id="1577780"/>
    <lineage>
        <taxon>Bacteria</taxon>
        <taxon>Pseudomonadati</taxon>
        <taxon>Bacteroidota</taxon>
        <taxon>Flavobacteriia</taxon>
        <taxon>Flavobacteriales</taxon>
        <taxon>Phaeocystidibacteraceae</taxon>
        <taxon>Phaeocystidibacter</taxon>
    </lineage>
</organism>
<dbReference type="InterPro" id="IPR036873">
    <property type="entry name" value="Rhodanese-like_dom_sf"/>
</dbReference>
<dbReference type="PANTHER" id="PTHR43031">
    <property type="entry name" value="FAD-DEPENDENT OXIDOREDUCTASE"/>
    <property type="match status" value="1"/>
</dbReference>
<dbReference type="PANTHER" id="PTHR43031:SF1">
    <property type="entry name" value="PYRIDINE NUCLEOTIDE-DISULPHIDE OXIDOREDUCTASE"/>
    <property type="match status" value="1"/>
</dbReference>
<dbReference type="SMART" id="SM00450">
    <property type="entry name" value="RHOD"/>
    <property type="match status" value="1"/>
</dbReference>
<dbReference type="SUPFAM" id="SSF52821">
    <property type="entry name" value="Rhodanese/Cell cycle control phosphatase"/>
    <property type="match status" value="1"/>
</dbReference>
<dbReference type="Pfam" id="PF00581">
    <property type="entry name" value="Rhodanese"/>
    <property type="match status" value="1"/>
</dbReference>
<evidence type="ECO:0000313" key="3">
    <source>
        <dbReference type="Proteomes" id="UP000484164"/>
    </source>
</evidence>
<feature type="domain" description="Rhodanese" evidence="1">
    <location>
        <begin position="6"/>
        <end position="89"/>
    </location>
</feature>
<dbReference type="OrthoDB" id="9800872at2"/>
<gene>
    <name evidence="2" type="ORF">F8C82_00470</name>
</gene>
<protein>
    <submittedName>
        <fullName evidence="2">Rhodanese-like domain-containing protein</fullName>
    </submittedName>
</protein>
<accession>A0A6L3ZHE6</accession>